<sequence length="1200" mass="132773">MAAMAPGGSGSGGGVNPFLSDSDEDDDEVAATEERRAVLRLGAGSGLDPGSAGSLSPQDPVASGSTARPGLPGEVSAAAVALGGAGETPARLSIDAIAAQLLRDQYLLTALELHTELLESGRELPRLRDYFSNPGNFERQSGTPPGMGAPGVPGAAGVGSAGGREPSTTSGGGQLNRAGSISTLDSLDFARYSDDGNRETDEKVAVLEFELRKAKETIQALRANLTKAAEHEVPLQERKNYKSSPEIQEPIKPLEKRALNFLVNEFLLKNNYKLTSITFSDENDDQDFELWDDVGLNIPKPPDLLQLYRDFGNHQVTGKDLVDVASGVEEDELEALTPIIGNLPPTLETPQPAENSILVQKLEDKISLLNSEKWSLMEQIRRLKSEMDFLKNEHFAIPAVCDSVQPSLDQLPHKDSEDGGQHPVVNSSDTEKNTDIHLSIPDEVDSTIPKENSPNSFPRREREGLPPSSPSSKTTVHFDKPNRKLSPAFHQALLSFCRMSADSRLGYEVSRIADSEKSVMLMLGRCLPHIVPNVLLAKREELIPLILCTACLHPEPKERDQLLHILFNLIKRPDDEQRQMILTGCVAFARHVGPTRVEAELLPQCWEQINHKYPERRLLVAESCGALAPYLPKEIRSSLVLSMLQQMLMEDKADLVREAVIKSLGIIMGYIDDPDKYQQGFELLLSALGDPSERVVSATHQVFLPAYAAWTTELGNLQSHLILTLLNKIEKLLREGEHGLDEHKLHMYLSALQSLIPSLFALVLQNAPFSSKAKLHGEVPQIEVTRFPRPMSPLQDVSTIIGSREQLAVLLQLYDYQLEQEGTTGWESLLWVVNQLLPQLIEIVGKINVTSTACVHEFSRFFWRLCRTFGKIFTNTKVKPQFQEILRLSEENIDSSAGNGVLTKATVPIYATGVLTCYIQEEDRKLLVGFLEDVMTLLSLSHAPLDSLKASFVELGANPAYHELLLTVLWYGVVHTSALVRCTAARMFELLVKGVNETLVAQRVVPALITLSMSSLPFTFSIPFKIVKMQLASFLEDPQYQDQHSLHTEIIKTFGRVGPNAEPRFRDEFVIPHLHKLALVNNLQIVDSKRLDIATHLFEAYSALSCCFISEDLMVNHFLPGLRCLRTDMEHLSPEHEVILSSMIKECEQKVENKTVQEPQGSMSIAASLVSEDTKTKFLNKMGQLTTSGAMLANVFQRKK</sequence>
<dbReference type="AlphaFoldDB" id="A0A2K6SMJ8"/>
<dbReference type="Gene3D" id="1.25.10.10">
    <property type="entry name" value="Leucine-rich Repeat Variant"/>
    <property type="match status" value="1"/>
</dbReference>
<feature type="region of interest" description="Disordered" evidence="2">
    <location>
        <begin position="132"/>
        <end position="179"/>
    </location>
</feature>
<dbReference type="SMART" id="SM00667">
    <property type="entry name" value="LisH"/>
    <property type="match status" value="1"/>
</dbReference>
<dbReference type="GO" id="GO:0005802">
    <property type="term" value="C:trans-Golgi network"/>
    <property type="evidence" value="ECO:0007669"/>
    <property type="project" value="InterPro"/>
</dbReference>
<dbReference type="FunFam" id="1.25.10.10:FF:000080">
    <property type="entry name" value="lisH domain and HEAT repeat-containing protein KIAA1468 homolog"/>
    <property type="match status" value="1"/>
</dbReference>
<dbReference type="PANTHER" id="PTHR32059:SF0">
    <property type="entry name" value="RAB11-BINDING PROTEIN RELCH"/>
    <property type="match status" value="1"/>
</dbReference>
<name>A0A2K6SMJ8_SAIBB</name>
<feature type="coiled-coil region" evidence="1">
    <location>
        <begin position="359"/>
        <end position="393"/>
    </location>
</feature>
<dbReference type="PANTHER" id="PTHR32059">
    <property type="entry name" value="RAB11-BINDING PROTEIN RELCH"/>
    <property type="match status" value="1"/>
</dbReference>
<keyword evidence="1" id="KW-0175">Coiled coil</keyword>
<feature type="compositionally biased region" description="Gly residues" evidence="2">
    <location>
        <begin position="148"/>
        <end position="162"/>
    </location>
</feature>
<keyword evidence="4" id="KW-1185">Reference proteome</keyword>
<proteinExistence type="predicted"/>
<dbReference type="GeneTree" id="ENSGT00390000004385"/>
<gene>
    <name evidence="3" type="primary">RELCH</name>
</gene>
<dbReference type="InterPro" id="IPR011989">
    <property type="entry name" value="ARM-like"/>
</dbReference>
<feature type="coiled-coil region" evidence="1">
    <location>
        <begin position="197"/>
        <end position="231"/>
    </location>
</feature>
<evidence type="ECO:0000256" key="1">
    <source>
        <dbReference type="SAM" id="Coils"/>
    </source>
</evidence>
<organism evidence="3 4">
    <name type="scientific">Saimiri boliviensis boliviensis</name>
    <name type="common">Bolivian squirrel monkey</name>
    <dbReference type="NCBI Taxonomy" id="39432"/>
    <lineage>
        <taxon>Eukaryota</taxon>
        <taxon>Metazoa</taxon>
        <taxon>Chordata</taxon>
        <taxon>Craniata</taxon>
        <taxon>Vertebrata</taxon>
        <taxon>Euteleostomi</taxon>
        <taxon>Mammalia</taxon>
        <taxon>Eutheria</taxon>
        <taxon>Euarchontoglires</taxon>
        <taxon>Primates</taxon>
        <taxon>Haplorrhini</taxon>
        <taxon>Platyrrhini</taxon>
        <taxon>Cebidae</taxon>
        <taxon>Saimiriinae</taxon>
        <taxon>Saimiri</taxon>
    </lineage>
</organism>
<feature type="compositionally biased region" description="Basic and acidic residues" evidence="2">
    <location>
        <begin position="411"/>
        <end position="420"/>
    </location>
</feature>
<accession>A0A2K6SMJ8</accession>
<feature type="region of interest" description="Disordered" evidence="2">
    <location>
        <begin position="1"/>
        <end position="70"/>
    </location>
</feature>
<reference evidence="3" key="1">
    <citation type="submission" date="2025-08" db="UniProtKB">
        <authorList>
            <consortium name="Ensembl"/>
        </authorList>
    </citation>
    <scope>IDENTIFICATION</scope>
</reference>
<dbReference type="SUPFAM" id="SSF48371">
    <property type="entry name" value="ARM repeat"/>
    <property type="match status" value="1"/>
</dbReference>
<dbReference type="PROSITE" id="PS50896">
    <property type="entry name" value="LISH"/>
    <property type="match status" value="1"/>
</dbReference>
<dbReference type="InterPro" id="IPR006594">
    <property type="entry name" value="LisH"/>
</dbReference>
<evidence type="ECO:0000313" key="3">
    <source>
        <dbReference type="Ensembl" id="ENSSBOP00000008601.1"/>
    </source>
</evidence>
<protein>
    <submittedName>
        <fullName evidence="3">RAB11 binding and LisH domain, coiled-coil and HEAT repeat containing</fullName>
    </submittedName>
</protein>
<feature type="region of interest" description="Disordered" evidence="2">
    <location>
        <begin position="406"/>
        <end position="481"/>
    </location>
</feature>
<dbReference type="Proteomes" id="UP000233220">
    <property type="component" value="Unplaced"/>
</dbReference>
<evidence type="ECO:0000256" key="2">
    <source>
        <dbReference type="SAM" id="MobiDB-lite"/>
    </source>
</evidence>
<feature type="compositionally biased region" description="Acidic residues" evidence="2">
    <location>
        <begin position="21"/>
        <end position="31"/>
    </location>
</feature>
<dbReference type="Ensembl" id="ENSSBOT00000025361.1">
    <property type="protein sequence ID" value="ENSSBOP00000008601.1"/>
    <property type="gene ID" value="ENSSBOG00000021059.1"/>
</dbReference>
<dbReference type="InterPro" id="IPR016024">
    <property type="entry name" value="ARM-type_fold"/>
</dbReference>
<reference evidence="3" key="2">
    <citation type="submission" date="2025-09" db="UniProtKB">
        <authorList>
            <consortium name="Ensembl"/>
        </authorList>
    </citation>
    <scope>IDENTIFICATION</scope>
</reference>
<dbReference type="GO" id="GO:0055037">
    <property type="term" value="C:recycling endosome"/>
    <property type="evidence" value="ECO:0007669"/>
    <property type="project" value="TreeGrafter"/>
</dbReference>
<dbReference type="InterPro" id="IPR040362">
    <property type="entry name" value="RELCH"/>
</dbReference>
<evidence type="ECO:0000313" key="4">
    <source>
        <dbReference type="Proteomes" id="UP000233220"/>
    </source>
</evidence>
<dbReference type="GO" id="GO:0032367">
    <property type="term" value="P:intracellular cholesterol transport"/>
    <property type="evidence" value="ECO:0007669"/>
    <property type="project" value="InterPro"/>
</dbReference>